<accession>A0ABQ8GLB4</accession>
<organism evidence="2 3">
    <name type="scientific">Macrophomina phaseolina</name>
    <dbReference type="NCBI Taxonomy" id="35725"/>
    <lineage>
        <taxon>Eukaryota</taxon>
        <taxon>Fungi</taxon>
        <taxon>Dikarya</taxon>
        <taxon>Ascomycota</taxon>
        <taxon>Pezizomycotina</taxon>
        <taxon>Dothideomycetes</taxon>
        <taxon>Dothideomycetes incertae sedis</taxon>
        <taxon>Botryosphaeriales</taxon>
        <taxon>Botryosphaeriaceae</taxon>
        <taxon>Macrophomina</taxon>
    </lineage>
</organism>
<sequence length="254" mass="27475">MGDGYPPHRGTAPAACPRRNAHHLQSRSRLRCAALFAALDAAVQIDRASTTPRDQLAARMLSARSCERVFSRRPSAKSSPDLCHATRLPNRCQQLRASCTAALMSSLPSFAPCFSRFPEVHAASQCPVCPSCPSSPTPQPQAPRRPTPTTISIRRMHVLNCFESYVRNAQHALGPETASRSKYTDTTPIPSKAPSSQLNLVSSLQYTTPDVKPFVFSIRAPSIPRALGTVVTLNPLSNEPTGVPYIPPTPKTPA</sequence>
<feature type="region of interest" description="Disordered" evidence="1">
    <location>
        <begin position="173"/>
        <end position="195"/>
    </location>
</feature>
<gene>
    <name evidence="2" type="ORF">B0J12DRAFT_333683</name>
</gene>
<feature type="compositionally biased region" description="Polar residues" evidence="1">
    <location>
        <begin position="178"/>
        <end position="195"/>
    </location>
</feature>
<evidence type="ECO:0000313" key="3">
    <source>
        <dbReference type="Proteomes" id="UP000774617"/>
    </source>
</evidence>
<dbReference type="Proteomes" id="UP000774617">
    <property type="component" value="Unassembled WGS sequence"/>
</dbReference>
<name>A0ABQ8GLB4_9PEZI</name>
<evidence type="ECO:0000313" key="2">
    <source>
        <dbReference type="EMBL" id="KAH7060459.1"/>
    </source>
</evidence>
<protein>
    <submittedName>
        <fullName evidence="2">Uncharacterized protein</fullName>
    </submittedName>
</protein>
<reference evidence="2 3" key="1">
    <citation type="journal article" date="2021" name="Nat. Commun.">
        <title>Genetic determinants of endophytism in the Arabidopsis root mycobiome.</title>
        <authorList>
            <person name="Mesny F."/>
            <person name="Miyauchi S."/>
            <person name="Thiergart T."/>
            <person name="Pickel B."/>
            <person name="Atanasova L."/>
            <person name="Karlsson M."/>
            <person name="Huettel B."/>
            <person name="Barry K.W."/>
            <person name="Haridas S."/>
            <person name="Chen C."/>
            <person name="Bauer D."/>
            <person name="Andreopoulos W."/>
            <person name="Pangilinan J."/>
            <person name="LaButti K."/>
            <person name="Riley R."/>
            <person name="Lipzen A."/>
            <person name="Clum A."/>
            <person name="Drula E."/>
            <person name="Henrissat B."/>
            <person name="Kohler A."/>
            <person name="Grigoriev I.V."/>
            <person name="Martin F.M."/>
            <person name="Hacquard S."/>
        </authorList>
    </citation>
    <scope>NUCLEOTIDE SEQUENCE [LARGE SCALE GENOMIC DNA]</scope>
    <source>
        <strain evidence="2 3">MPI-SDFR-AT-0080</strain>
    </source>
</reference>
<dbReference type="EMBL" id="JAGTJR010000005">
    <property type="protein sequence ID" value="KAH7060459.1"/>
    <property type="molecule type" value="Genomic_DNA"/>
</dbReference>
<proteinExistence type="predicted"/>
<comment type="caution">
    <text evidence="2">The sequence shown here is derived from an EMBL/GenBank/DDBJ whole genome shotgun (WGS) entry which is preliminary data.</text>
</comment>
<evidence type="ECO:0000256" key="1">
    <source>
        <dbReference type="SAM" id="MobiDB-lite"/>
    </source>
</evidence>
<feature type="region of interest" description="Disordered" evidence="1">
    <location>
        <begin position="1"/>
        <end position="20"/>
    </location>
</feature>
<keyword evidence="3" id="KW-1185">Reference proteome</keyword>